<dbReference type="Gene3D" id="3.40.50.10780">
    <property type="entry name" value="Dipeptide transport protein"/>
    <property type="match status" value="1"/>
</dbReference>
<dbReference type="InterPro" id="IPR027476">
    <property type="entry name" value="DppA_N"/>
</dbReference>
<dbReference type="Proteomes" id="UP001500466">
    <property type="component" value="Unassembled WGS sequence"/>
</dbReference>
<keyword evidence="2" id="KW-1185">Reference proteome</keyword>
<dbReference type="PIRSF" id="PIRSF015853">
    <property type="entry name" value="Pep_DppA"/>
    <property type="match status" value="1"/>
</dbReference>
<dbReference type="Pfam" id="PF04951">
    <property type="entry name" value="Peptidase_M55"/>
    <property type="match status" value="1"/>
</dbReference>
<dbReference type="InterPro" id="IPR007035">
    <property type="entry name" value="Peptidase_M55"/>
</dbReference>
<gene>
    <name evidence="1" type="ORF">GCM10023205_25930</name>
</gene>
<reference evidence="2" key="1">
    <citation type="journal article" date="2019" name="Int. J. Syst. Evol. Microbiol.">
        <title>The Global Catalogue of Microorganisms (GCM) 10K type strain sequencing project: providing services to taxonomists for standard genome sequencing and annotation.</title>
        <authorList>
            <consortium name="The Broad Institute Genomics Platform"/>
            <consortium name="The Broad Institute Genome Sequencing Center for Infectious Disease"/>
            <person name="Wu L."/>
            <person name="Ma J."/>
        </authorList>
    </citation>
    <scope>NUCLEOTIDE SEQUENCE [LARGE SCALE GENOMIC DNA]</scope>
    <source>
        <strain evidence="2">JCM 17986</strain>
    </source>
</reference>
<dbReference type="Gene3D" id="3.30.1360.130">
    <property type="entry name" value="Dipeptide transport protein"/>
    <property type="match status" value="1"/>
</dbReference>
<organism evidence="1 2">
    <name type="scientific">Yinghuangia aomiensis</name>
    <dbReference type="NCBI Taxonomy" id="676205"/>
    <lineage>
        <taxon>Bacteria</taxon>
        <taxon>Bacillati</taxon>
        <taxon>Actinomycetota</taxon>
        <taxon>Actinomycetes</taxon>
        <taxon>Kitasatosporales</taxon>
        <taxon>Streptomycetaceae</taxon>
        <taxon>Yinghuangia</taxon>
    </lineage>
</organism>
<protein>
    <submittedName>
        <fullName evidence="1">M55 family metallopeptidase</fullName>
    </submittedName>
</protein>
<dbReference type="CDD" id="cd08663">
    <property type="entry name" value="DAP_dppA_1"/>
    <property type="match status" value="1"/>
</dbReference>
<comment type="caution">
    <text evidence="1">The sequence shown here is derived from an EMBL/GenBank/DDBJ whole genome shotgun (WGS) entry which is preliminary data.</text>
</comment>
<sequence>MRVLISADMEGATGTVLPADVTSGTPRYERFRRMLTGDVNAAVAGFTAAGADEVLVNDAHCGMDNVLLEDLDPRANLIVGRHKPLGMMQGIELGVDAVAFVGYHTGAGEQGVLAHTYLSHSILAVRVDGVPTDEGRFNALVAAEAGVPVVLVTGDDLTCAASADWAPGARTVAVKTALSRHAAICRPPAATAADIRAVAEAALSELPLGHAGLPEEAAGRGATSGPVGSGPRTVAVDVDSPYLADRASAMPGVRLDGPRTVSFDAPDARSALRHFRALTWVIGGGREAEWT</sequence>
<dbReference type="InterPro" id="IPR036177">
    <property type="entry name" value="Peptidase_M55_sf"/>
</dbReference>
<proteinExistence type="predicted"/>
<dbReference type="SUPFAM" id="SSF63992">
    <property type="entry name" value="Dipeptide transport protein"/>
    <property type="match status" value="1"/>
</dbReference>
<evidence type="ECO:0000313" key="1">
    <source>
        <dbReference type="EMBL" id="GAA4961313.1"/>
    </source>
</evidence>
<dbReference type="RefSeq" id="WP_345675562.1">
    <property type="nucleotide sequence ID" value="NZ_BAABHS010000008.1"/>
</dbReference>
<evidence type="ECO:0000313" key="2">
    <source>
        <dbReference type="Proteomes" id="UP001500466"/>
    </source>
</evidence>
<dbReference type="EMBL" id="BAABHS010000008">
    <property type="protein sequence ID" value="GAA4961313.1"/>
    <property type="molecule type" value="Genomic_DNA"/>
</dbReference>
<name>A0ABP9H4H0_9ACTN</name>
<accession>A0ABP9H4H0</accession>